<feature type="transmembrane region" description="Helical" evidence="1">
    <location>
        <begin position="25"/>
        <end position="47"/>
    </location>
</feature>
<keyword evidence="4" id="KW-1185">Reference proteome</keyword>
<dbReference type="PANTHER" id="PTHR37938:SF1">
    <property type="entry name" value="BLL0215 PROTEIN"/>
    <property type="match status" value="1"/>
</dbReference>
<feature type="domain" description="YdbS-like PH" evidence="2">
    <location>
        <begin position="77"/>
        <end position="151"/>
    </location>
</feature>
<proteinExistence type="predicted"/>
<comment type="caution">
    <text evidence="3">The sequence shown here is derived from an EMBL/GenBank/DDBJ whole genome shotgun (WGS) entry which is preliminary data.</text>
</comment>
<evidence type="ECO:0000259" key="2">
    <source>
        <dbReference type="Pfam" id="PF03703"/>
    </source>
</evidence>
<dbReference type="EMBL" id="JAUSQX010000001">
    <property type="protein sequence ID" value="MDP9805621.1"/>
    <property type="molecule type" value="Genomic_DNA"/>
</dbReference>
<gene>
    <name evidence="3" type="ORF">J2S70_000203</name>
</gene>
<evidence type="ECO:0000313" key="3">
    <source>
        <dbReference type="EMBL" id="MDP9805621.1"/>
    </source>
</evidence>
<dbReference type="RefSeq" id="WP_307681894.1">
    <property type="nucleotide sequence ID" value="NZ_JAUSQX010000001.1"/>
</dbReference>
<dbReference type="Pfam" id="PF03703">
    <property type="entry name" value="bPH_2"/>
    <property type="match status" value="1"/>
</dbReference>
<protein>
    <submittedName>
        <fullName evidence="3">Membrane protein YdbT with pleckstrin-like domain</fullName>
    </submittedName>
</protein>
<feature type="transmembrane region" description="Helical" evidence="1">
    <location>
        <begin position="53"/>
        <end position="75"/>
    </location>
</feature>
<evidence type="ECO:0000256" key="1">
    <source>
        <dbReference type="SAM" id="Phobius"/>
    </source>
</evidence>
<dbReference type="PANTHER" id="PTHR37938">
    <property type="entry name" value="BLL0215 PROTEIN"/>
    <property type="match status" value="1"/>
</dbReference>
<evidence type="ECO:0000313" key="4">
    <source>
        <dbReference type="Proteomes" id="UP001243212"/>
    </source>
</evidence>
<reference evidence="3 4" key="1">
    <citation type="submission" date="2023-07" db="EMBL/GenBank/DDBJ databases">
        <title>Sequencing the genomes of 1000 actinobacteria strains.</title>
        <authorList>
            <person name="Klenk H.-P."/>
        </authorList>
    </citation>
    <scope>NUCLEOTIDE SEQUENCE [LARGE SCALE GENOMIC DNA]</scope>
    <source>
        <strain evidence="3 4">DSM 17163</strain>
    </source>
</reference>
<organism evidence="3 4">
    <name type="scientific">Trueperella bonasi</name>
    <dbReference type="NCBI Taxonomy" id="312286"/>
    <lineage>
        <taxon>Bacteria</taxon>
        <taxon>Bacillati</taxon>
        <taxon>Actinomycetota</taxon>
        <taxon>Actinomycetes</taxon>
        <taxon>Actinomycetales</taxon>
        <taxon>Actinomycetaceae</taxon>
        <taxon>Trueperella</taxon>
    </lineage>
</organism>
<keyword evidence="1" id="KW-1133">Transmembrane helix</keyword>
<dbReference type="Proteomes" id="UP001243212">
    <property type="component" value="Unassembled WGS sequence"/>
</dbReference>
<name>A0ABT9NE11_9ACTO</name>
<keyword evidence="1" id="KW-0472">Membrane</keyword>
<keyword evidence="1" id="KW-0812">Transmembrane</keyword>
<sequence length="160" mass="17757">MDIPEDILEKGDVARSHVREHPKALLGNILGCFLTILTVILAIVFLPASLYPWAHWAIAITGAILIILVFVHPVIQWSTSTYTITDKRLIARSGVVKKSITEISRSAIREAEVESDVVDQLFDSGALIVELDDGRKVTFRHVPAVDDFRALLMAEPEQES</sequence>
<accession>A0ABT9NE11</accession>
<dbReference type="InterPro" id="IPR005182">
    <property type="entry name" value="YdbS-like_PH"/>
</dbReference>